<dbReference type="OrthoDB" id="5555409at2759"/>
<dbReference type="Proteomes" id="UP000701801">
    <property type="component" value="Unassembled WGS sequence"/>
</dbReference>
<evidence type="ECO:0000256" key="2">
    <source>
        <dbReference type="ARBA" id="ARBA00022980"/>
    </source>
</evidence>
<keyword evidence="7" id="KW-1185">Reference proteome</keyword>
<dbReference type="GO" id="GO:0005840">
    <property type="term" value="C:ribosome"/>
    <property type="evidence" value="ECO:0007669"/>
    <property type="project" value="UniProtKB-KW"/>
</dbReference>
<comment type="similarity">
    <text evidence="1">Belongs to the bacterial ribosomal protein bL9 family.</text>
</comment>
<keyword evidence="3" id="KW-0687">Ribonucleoprotein</keyword>
<evidence type="ECO:0000313" key="7">
    <source>
        <dbReference type="Proteomes" id="UP000701801"/>
    </source>
</evidence>
<name>A0A9N9LAL5_9HELO</name>
<evidence type="ECO:0000313" key="6">
    <source>
        <dbReference type="EMBL" id="CAG8971719.1"/>
    </source>
</evidence>
<protein>
    <recommendedName>
        <fullName evidence="5">Ribosomal protein L9 domain-containing protein</fullName>
    </recommendedName>
</protein>
<reference evidence="6" key="1">
    <citation type="submission" date="2021-07" db="EMBL/GenBank/DDBJ databases">
        <authorList>
            <person name="Durling M."/>
        </authorList>
    </citation>
    <scope>NUCLEOTIDE SEQUENCE</scope>
</reference>
<feature type="compositionally biased region" description="Basic and acidic residues" evidence="4">
    <location>
        <begin position="152"/>
        <end position="172"/>
    </location>
</feature>
<dbReference type="EMBL" id="CAJVRM010000026">
    <property type="protein sequence ID" value="CAG8971719.1"/>
    <property type="molecule type" value="Genomic_DNA"/>
</dbReference>
<accession>A0A9N9LAL5</accession>
<evidence type="ECO:0000256" key="4">
    <source>
        <dbReference type="SAM" id="MobiDB-lite"/>
    </source>
</evidence>
<sequence>MASPLVSRVPHCFNCIRRTAGSLRENHLFPAGQQIRGKKSARTKKKLRALLLQDIKGYGPRGSILSVPAGVMRNWFASRQADYATDARLAELGIKEDNVSALPAKISRNDEDIVPGKAAVQQAETSVPEEEEATGNDPISILAQASVHLKNPTKDVKPEKTAKPEKASPEEKTAILSNILPASVDFYRTAIAPVKAAPKVSSSVAAKANVSTARGMKEEPTSIVGVVSTTDISVNLMALLAQTEEGKHIKLWPEDIVFVNKPGETNVEHLGTFEVGIKIKGASTAIRRTINVKSQG</sequence>
<evidence type="ECO:0000256" key="3">
    <source>
        <dbReference type="ARBA" id="ARBA00023274"/>
    </source>
</evidence>
<feature type="region of interest" description="Disordered" evidence="4">
    <location>
        <begin position="150"/>
        <end position="172"/>
    </location>
</feature>
<dbReference type="Gene3D" id="3.40.5.10">
    <property type="entry name" value="Ribosomal protein L9, N-terminal domain"/>
    <property type="match status" value="1"/>
</dbReference>
<dbReference type="InterPro" id="IPR020070">
    <property type="entry name" value="Ribosomal_bL9_N"/>
</dbReference>
<dbReference type="GO" id="GO:1990904">
    <property type="term" value="C:ribonucleoprotein complex"/>
    <property type="evidence" value="ECO:0007669"/>
    <property type="project" value="UniProtKB-KW"/>
</dbReference>
<dbReference type="Pfam" id="PF01281">
    <property type="entry name" value="Ribosomal_L9_N"/>
    <property type="match status" value="1"/>
</dbReference>
<dbReference type="InterPro" id="IPR036935">
    <property type="entry name" value="Ribosomal_bL9_N_sf"/>
</dbReference>
<feature type="domain" description="Ribosomal protein L9" evidence="5">
    <location>
        <begin position="50"/>
        <end position="92"/>
    </location>
</feature>
<organism evidence="6 7">
    <name type="scientific">Hymenoscyphus albidus</name>
    <dbReference type="NCBI Taxonomy" id="595503"/>
    <lineage>
        <taxon>Eukaryota</taxon>
        <taxon>Fungi</taxon>
        <taxon>Dikarya</taxon>
        <taxon>Ascomycota</taxon>
        <taxon>Pezizomycotina</taxon>
        <taxon>Leotiomycetes</taxon>
        <taxon>Helotiales</taxon>
        <taxon>Helotiaceae</taxon>
        <taxon>Hymenoscyphus</taxon>
    </lineage>
</organism>
<gene>
    <name evidence="6" type="ORF">HYALB_00003187</name>
</gene>
<proteinExistence type="inferred from homology"/>
<keyword evidence="2" id="KW-0689">Ribosomal protein</keyword>
<comment type="caution">
    <text evidence="6">The sequence shown here is derived from an EMBL/GenBank/DDBJ whole genome shotgun (WGS) entry which is preliminary data.</text>
</comment>
<evidence type="ECO:0000259" key="5">
    <source>
        <dbReference type="Pfam" id="PF01281"/>
    </source>
</evidence>
<evidence type="ECO:0000256" key="1">
    <source>
        <dbReference type="ARBA" id="ARBA00010605"/>
    </source>
</evidence>
<dbReference type="AlphaFoldDB" id="A0A9N9LAL5"/>